<reference evidence="2 4" key="2">
    <citation type="journal article" date="2019" name="Microbiome">
        <title>Annotated bacterial chromosomes from frame-shift-corrected long-read metagenomic data.</title>
        <authorList>
            <person name="Arumugam K."/>
            <person name="Bagci C."/>
            <person name="Bessarab I."/>
            <person name="Beier S."/>
            <person name="Buchfink B."/>
            <person name="Gorska A."/>
            <person name="Qiu G."/>
            <person name="Huson D.H."/>
            <person name="Williams R.B.H."/>
        </authorList>
    </citation>
    <scope>NUCLEOTIDE SEQUENCE [LARGE SCALE GENOMIC DNA]</scope>
    <source>
        <strain evidence="2">SSA1</strain>
    </source>
</reference>
<reference evidence="2" key="3">
    <citation type="submission" date="2020-06" db="EMBL/GenBank/DDBJ databases">
        <authorList>
            <person name="Arumugam K."/>
            <person name="Besarab I."/>
            <person name="Haryono M."/>
            <person name="Bagci C."/>
            <person name="Beier S."/>
            <person name="Buchfink B."/>
            <person name="Gorska A."/>
            <person name="Qiu G."/>
            <person name="Huson D.H."/>
            <person name="Williams R.B."/>
        </authorList>
    </citation>
    <scope>NUCLEOTIDE SEQUENCE</scope>
    <source>
        <strain evidence="2">SSA1</strain>
    </source>
</reference>
<gene>
    <name evidence="1" type="ORF">AW06_004139</name>
    <name evidence="2" type="ORF">HWD57_10315</name>
</gene>
<dbReference type="Proteomes" id="UP000021315">
    <property type="component" value="Unassembled WGS sequence"/>
</dbReference>
<dbReference type="AlphaFoldDB" id="A0A080M191"/>
<evidence type="ECO:0000313" key="1">
    <source>
        <dbReference type="EMBL" id="KFB74871.1"/>
    </source>
</evidence>
<dbReference type="EMBL" id="JDST02000119">
    <property type="protein sequence ID" value="KFB74871.1"/>
    <property type="molecule type" value="Genomic_DNA"/>
</dbReference>
<evidence type="ECO:0000313" key="2">
    <source>
        <dbReference type="EMBL" id="QLH50128.1"/>
    </source>
</evidence>
<proteinExistence type="predicted"/>
<name>A0A080M191_9PROT</name>
<accession>A0A080M191</accession>
<evidence type="ECO:0000313" key="4">
    <source>
        <dbReference type="Proteomes" id="UP000509684"/>
    </source>
</evidence>
<dbReference type="EMBL" id="CP058708">
    <property type="protein sequence ID" value="QLH50128.1"/>
    <property type="molecule type" value="Genomic_DNA"/>
</dbReference>
<reference evidence="1 3" key="1">
    <citation type="submission" date="2014-02" db="EMBL/GenBank/DDBJ databases">
        <title>Expanding our view of genomic diversity in Candidatus Accumulibacter clades.</title>
        <authorList>
            <person name="Skennerton C.T."/>
            <person name="Barr J.J."/>
            <person name="Slater F.R."/>
            <person name="Bond P.L."/>
            <person name="Tyson G.W."/>
        </authorList>
    </citation>
    <scope>NUCLEOTIDE SEQUENCE [LARGE SCALE GENOMIC DNA]</scope>
    <source>
        <strain evidence="3">SK-02</strain>
    </source>
</reference>
<dbReference type="KEGG" id="acog:HWD57_10315"/>
<keyword evidence="3" id="KW-1185">Reference proteome</keyword>
<organism evidence="1 3">
    <name type="scientific">Candidatus Accumulibacter cognatus</name>
    <dbReference type="NCBI Taxonomy" id="2954383"/>
    <lineage>
        <taxon>Bacteria</taxon>
        <taxon>Pseudomonadati</taxon>
        <taxon>Pseudomonadota</taxon>
        <taxon>Betaproteobacteria</taxon>
        <taxon>Candidatus Accumulibacter</taxon>
    </lineage>
</organism>
<sequence length="127" mass="13247">MEPGILNAHAIPVNIAEVASKLIDRGVPLDDALSSIAILKLTLLPFAAQEASETAWLRPLTQPRGLSLGGNHACLASARLHSMAGLAAARPWLEFATALQLDIHCMRTDSAAAGRRAQAGEGLSSTS</sequence>
<protein>
    <submittedName>
        <fullName evidence="2">VapC toxin family PIN domain ribonuclease</fullName>
    </submittedName>
</protein>
<accession>A0A7D5NCZ8</accession>
<evidence type="ECO:0000313" key="3">
    <source>
        <dbReference type="Proteomes" id="UP000021315"/>
    </source>
</evidence>
<dbReference type="Proteomes" id="UP000509684">
    <property type="component" value="Chromosome"/>
</dbReference>